<reference evidence="3" key="1">
    <citation type="submission" date="2016-04" db="EMBL/GenBank/DDBJ databases">
        <title>Comparative genomics of biotechnologically important yeasts.</title>
        <authorList>
            <consortium name="DOE Joint Genome Institute"/>
            <person name="Riley R."/>
            <person name="Haridas S."/>
            <person name="Wolfe K.H."/>
            <person name="Lopes M.R."/>
            <person name="Hittinger C.T."/>
            <person name="Goker M."/>
            <person name="Salamov A."/>
            <person name="Wisecaver J."/>
            <person name="Long T.M."/>
            <person name="Aerts A.L."/>
            <person name="Barry K."/>
            <person name="Choi C."/>
            <person name="Clum A."/>
            <person name="Coughlan A.Y."/>
            <person name="Deshpande S."/>
            <person name="Douglass A.P."/>
            <person name="Hanson S.J."/>
            <person name="Klenk H.-P."/>
            <person name="Labutti K."/>
            <person name="Lapidus A."/>
            <person name="Lindquist E."/>
            <person name="Lipzen A."/>
            <person name="Meier-Kolthoff J.P."/>
            <person name="Ohm R.A."/>
            <person name="Otillar R.P."/>
            <person name="Pangilinan J."/>
            <person name="Peng Y."/>
            <person name="Rokas A."/>
            <person name="Rosa C.A."/>
            <person name="Scheuner C."/>
            <person name="Sibirny A.A."/>
            <person name="Slot J.C."/>
            <person name="Stielow J.B."/>
            <person name="Sun H."/>
            <person name="Kurtzman C.P."/>
            <person name="Blackwell M."/>
            <person name="Grigoriev I.V."/>
            <person name="Jeffries T.W."/>
        </authorList>
    </citation>
    <scope>NUCLEOTIDE SEQUENCE [LARGE SCALE GENOMIC DNA]</scope>
    <source>
        <strain evidence="3">NRRL YB-2248</strain>
    </source>
</reference>
<organism evidence="2 3">
    <name type="scientific">[Candida] arabinofermentans NRRL YB-2248</name>
    <dbReference type="NCBI Taxonomy" id="983967"/>
    <lineage>
        <taxon>Eukaryota</taxon>
        <taxon>Fungi</taxon>
        <taxon>Dikarya</taxon>
        <taxon>Ascomycota</taxon>
        <taxon>Saccharomycotina</taxon>
        <taxon>Pichiomycetes</taxon>
        <taxon>Pichiales</taxon>
        <taxon>Pichiaceae</taxon>
        <taxon>Ogataea</taxon>
        <taxon>Ogataea/Candida clade</taxon>
    </lineage>
</organism>
<keyword evidence="3" id="KW-1185">Reference proteome</keyword>
<gene>
    <name evidence="2" type="ORF">CANARDRAFT_74378</name>
</gene>
<accession>A0A1E4SWR7</accession>
<feature type="region of interest" description="Disordered" evidence="1">
    <location>
        <begin position="721"/>
        <end position="775"/>
    </location>
</feature>
<proteinExistence type="predicted"/>
<evidence type="ECO:0000256" key="1">
    <source>
        <dbReference type="SAM" id="MobiDB-lite"/>
    </source>
</evidence>
<protein>
    <submittedName>
        <fullName evidence="2">Uncharacterized protein</fullName>
    </submittedName>
</protein>
<evidence type="ECO:0000313" key="3">
    <source>
        <dbReference type="Proteomes" id="UP000094801"/>
    </source>
</evidence>
<sequence length="791" mass="91464">MFCKVYLLRATGISPIGIRHLSNALIISTTDKNKWLNNPLQQKRFAADVVNINEFKSSIDEIDINFEKNKASNEDTTAIYRRLVRDTLLKLSQSETTSTETIVKLMIYYYRGFDRIARLANLLESSQMPLDETRHTDPISYSHMRNLRFVYKVILSEKTLDEDTCLLKLKGLFTFLKYGISSKYQASYVQFREDLQEVLMDFKRFAEKRGFTSVLQQCTRFSSMIESDGDMNFYKFNGSVSDLFEGKSLDIKREIESLLKDTEIDDRTKYDKVLSVFKNSSAFKSNYPSSLIWLPHPLLDAIFGLTHRSTFIELFDASISCGLVFNYETFDGNFMTRFSDALSSSRINSKAFQTLYRGTIPTKPIDIADDILSDTERDSISSQYSFIMMYKIFENACGLKLKKCSTEYLLLMETKKSERSSLLIAPRLYEKAKVCHYITFELSADNYPESPPVQSVQVAMDFLENEILTHYESSLIEPNFKFFIHKNYFRKLVDMGASLTFAIDYFKLNSPDSDKILRQLALDRYDRSPLINHNTKMSLQTKSSCFLRNIYLAAMMNSKISDEELINLLEVLVTTLKDEPTLIGNVSTLSTFIEWCTVKDSLARFEKVYDVLNSKDALHLLPIGSIRIPLFIEIFAQNPTMAITMFKTIHVKNNIALARKTYPWIIKELIAIDRLDEGHEIFVMFKNCNNHYTTLLSEFEILETIKTLEWMHNEAEVGPLDDRILRGTKPTKKSRLHHSDKDSKQNHQIPSRLSQYKNSLKPRAGKSSSGNKFEKPKQSFRIKLFDYDKLG</sequence>
<feature type="compositionally biased region" description="Polar residues" evidence="1">
    <location>
        <begin position="746"/>
        <end position="758"/>
    </location>
</feature>
<dbReference type="Proteomes" id="UP000094801">
    <property type="component" value="Unassembled WGS sequence"/>
</dbReference>
<name>A0A1E4SWR7_9ASCO</name>
<evidence type="ECO:0000313" key="2">
    <source>
        <dbReference type="EMBL" id="ODV83941.1"/>
    </source>
</evidence>
<dbReference type="AlphaFoldDB" id="A0A1E4SWR7"/>
<dbReference type="EMBL" id="KV453860">
    <property type="protein sequence ID" value="ODV83941.1"/>
    <property type="molecule type" value="Genomic_DNA"/>
</dbReference>